<evidence type="ECO:0000256" key="3">
    <source>
        <dbReference type="ARBA" id="ARBA00022679"/>
    </source>
</evidence>
<dbReference type="GO" id="GO:0004674">
    <property type="term" value="F:protein serine/threonine kinase activity"/>
    <property type="evidence" value="ECO:0007669"/>
    <property type="project" value="UniProtKB-KW"/>
</dbReference>
<comment type="catalytic activity">
    <reaction evidence="8">
        <text>L-threonyl-[protein] + ATP = O-phospho-L-threonyl-[protein] + ADP + H(+)</text>
        <dbReference type="Rhea" id="RHEA:46608"/>
        <dbReference type="Rhea" id="RHEA-COMP:11060"/>
        <dbReference type="Rhea" id="RHEA-COMP:11605"/>
        <dbReference type="ChEBI" id="CHEBI:15378"/>
        <dbReference type="ChEBI" id="CHEBI:30013"/>
        <dbReference type="ChEBI" id="CHEBI:30616"/>
        <dbReference type="ChEBI" id="CHEBI:61977"/>
        <dbReference type="ChEBI" id="CHEBI:456216"/>
        <dbReference type="EC" id="2.7.11.1"/>
    </reaction>
</comment>
<evidence type="ECO:0000259" key="15">
    <source>
        <dbReference type="PROSITE" id="PS50106"/>
    </source>
</evidence>
<dbReference type="InterPro" id="IPR017441">
    <property type="entry name" value="Protein_kinase_ATP_BS"/>
</dbReference>
<proteinExistence type="predicted"/>
<feature type="active site" description="Proton acceptor" evidence="10">
    <location>
        <position position="913"/>
    </location>
</feature>
<dbReference type="InterPro" id="IPR036034">
    <property type="entry name" value="PDZ_sf"/>
</dbReference>
<dbReference type="Gene3D" id="2.40.128.180">
    <property type="match status" value="2"/>
</dbReference>
<evidence type="ECO:0000259" key="14">
    <source>
        <dbReference type="PROSITE" id="PS50011"/>
    </source>
</evidence>
<evidence type="ECO:0000256" key="5">
    <source>
        <dbReference type="ARBA" id="ARBA00022777"/>
    </source>
</evidence>
<evidence type="ECO:0000256" key="4">
    <source>
        <dbReference type="ARBA" id="ARBA00022741"/>
    </source>
</evidence>
<evidence type="ECO:0000256" key="2">
    <source>
        <dbReference type="ARBA" id="ARBA00022527"/>
    </source>
</evidence>
<evidence type="ECO:0000256" key="12">
    <source>
        <dbReference type="PIRSR" id="PIRSR630616-3"/>
    </source>
</evidence>
<keyword evidence="16" id="KW-1185">Reference proteome</keyword>
<keyword evidence="5" id="KW-0418">Kinase</keyword>
<feature type="binding site" evidence="11">
    <location>
        <begin position="917"/>
        <end position="918"/>
    </location>
    <ligand>
        <name>ATP</name>
        <dbReference type="ChEBI" id="CHEBI:30616"/>
    </ligand>
</feature>
<accession>A0A1I7X8R9</accession>
<keyword evidence="4 11" id="KW-0547">Nucleotide-binding</keyword>
<feature type="binding site" evidence="11">
    <location>
        <position position="931"/>
    </location>
    <ligand>
        <name>ATP</name>
        <dbReference type="ChEBI" id="CHEBI:30616"/>
    </ligand>
</feature>
<dbReference type="PROSITE" id="PS00107">
    <property type="entry name" value="PROTEIN_KINASE_ATP"/>
    <property type="match status" value="1"/>
</dbReference>
<dbReference type="Gene3D" id="1.10.510.10">
    <property type="entry name" value="Transferase(Phosphotransferase) domain 1"/>
    <property type="match status" value="1"/>
</dbReference>
<dbReference type="GO" id="GO:0005524">
    <property type="term" value="F:ATP binding"/>
    <property type="evidence" value="ECO:0007669"/>
    <property type="project" value="UniProtKB-UniRule"/>
</dbReference>
<dbReference type="FunFam" id="1.10.510.10:FF:000571">
    <property type="entry name" value="Maternal embryonic leucine zipper kinase"/>
    <property type="match status" value="1"/>
</dbReference>
<dbReference type="SUPFAM" id="SSF56112">
    <property type="entry name" value="Protein kinase-like (PK-like)"/>
    <property type="match status" value="1"/>
</dbReference>
<feature type="domain" description="PDZ" evidence="15">
    <location>
        <begin position="91"/>
        <end position="164"/>
    </location>
</feature>
<dbReference type="InterPro" id="IPR038513">
    <property type="entry name" value="FAIM1_dom_sf"/>
</dbReference>
<name>A0A1I7X8R9_HETBA</name>
<dbReference type="InterPro" id="IPR001478">
    <property type="entry name" value="PDZ"/>
</dbReference>
<comment type="cofactor">
    <cofactor evidence="1">
        <name>Mg(2+)</name>
        <dbReference type="ChEBI" id="CHEBI:18420"/>
    </cofactor>
</comment>
<reference evidence="17" key="1">
    <citation type="submission" date="2016-11" db="UniProtKB">
        <authorList>
            <consortium name="WormBaseParasite"/>
        </authorList>
    </citation>
    <scope>IDENTIFICATION</scope>
</reference>
<dbReference type="SUPFAM" id="SSF50156">
    <property type="entry name" value="PDZ domain-like"/>
    <property type="match status" value="1"/>
</dbReference>
<evidence type="ECO:0000256" key="8">
    <source>
        <dbReference type="ARBA" id="ARBA00047899"/>
    </source>
</evidence>
<dbReference type="Proteomes" id="UP000095283">
    <property type="component" value="Unplaced"/>
</dbReference>
<dbReference type="Pfam" id="PF06905">
    <property type="entry name" value="FAIM1"/>
    <property type="match status" value="1"/>
</dbReference>
<organism evidence="16 17">
    <name type="scientific">Heterorhabditis bacteriophora</name>
    <name type="common">Entomopathogenic nematode worm</name>
    <dbReference type="NCBI Taxonomy" id="37862"/>
    <lineage>
        <taxon>Eukaryota</taxon>
        <taxon>Metazoa</taxon>
        <taxon>Ecdysozoa</taxon>
        <taxon>Nematoda</taxon>
        <taxon>Chromadorea</taxon>
        <taxon>Rhabditida</taxon>
        <taxon>Rhabditina</taxon>
        <taxon>Rhabditomorpha</taxon>
        <taxon>Strongyloidea</taxon>
        <taxon>Heterorhabditidae</taxon>
        <taxon>Heterorhabditis</taxon>
    </lineage>
</organism>
<dbReference type="WBParaSite" id="Hba_13792">
    <property type="protein sequence ID" value="Hba_13792"/>
    <property type="gene ID" value="Hba_13792"/>
</dbReference>
<keyword evidence="3" id="KW-0808">Transferase</keyword>
<evidence type="ECO:0000313" key="17">
    <source>
        <dbReference type="WBParaSite" id="Hba_13792"/>
    </source>
</evidence>
<comment type="catalytic activity">
    <reaction evidence="9">
        <text>L-seryl-[protein] + ATP = O-phospho-L-seryl-[protein] + ADP + H(+)</text>
        <dbReference type="Rhea" id="RHEA:17989"/>
        <dbReference type="Rhea" id="RHEA-COMP:9863"/>
        <dbReference type="Rhea" id="RHEA-COMP:11604"/>
        <dbReference type="ChEBI" id="CHEBI:15378"/>
        <dbReference type="ChEBI" id="CHEBI:29999"/>
        <dbReference type="ChEBI" id="CHEBI:30616"/>
        <dbReference type="ChEBI" id="CHEBI:83421"/>
        <dbReference type="ChEBI" id="CHEBI:456216"/>
        <dbReference type="EC" id="2.7.11.1"/>
    </reaction>
</comment>
<keyword evidence="2" id="KW-0723">Serine/threonine-protein kinase</keyword>
<evidence type="ECO:0000256" key="7">
    <source>
        <dbReference type="ARBA" id="ARBA00022842"/>
    </source>
</evidence>
<feature type="domain" description="Protein kinase" evidence="14">
    <location>
        <begin position="792"/>
        <end position="1070"/>
    </location>
</feature>
<dbReference type="GO" id="GO:0043066">
    <property type="term" value="P:negative regulation of apoptotic process"/>
    <property type="evidence" value="ECO:0007669"/>
    <property type="project" value="InterPro"/>
</dbReference>
<dbReference type="PROSITE" id="PS00108">
    <property type="entry name" value="PROTEIN_KINASE_ST"/>
    <property type="match status" value="1"/>
</dbReference>
<dbReference type="Pfam" id="PF00069">
    <property type="entry name" value="Pkinase"/>
    <property type="match status" value="1"/>
</dbReference>
<evidence type="ECO:0000256" key="13">
    <source>
        <dbReference type="PROSITE-ProRule" id="PRU10141"/>
    </source>
</evidence>
<keyword evidence="7" id="KW-0460">Magnesium</keyword>
<dbReference type="InterPro" id="IPR030616">
    <property type="entry name" value="Aur-like"/>
</dbReference>
<dbReference type="AlphaFoldDB" id="A0A1I7X8R9"/>
<evidence type="ECO:0000256" key="1">
    <source>
        <dbReference type="ARBA" id="ARBA00001946"/>
    </source>
</evidence>
<dbReference type="InterPro" id="IPR000719">
    <property type="entry name" value="Prot_kinase_dom"/>
</dbReference>
<dbReference type="PROSITE" id="PS50011">
    <property type="entry name" value="PROTEIN_KINASE_DOM"/>
    <property type="match status" value="1"/>
</dbReference>
<feature type="cross-link" description="Glycyl lysine isopeptide (Lys-Gly) (interchain with G-Cter in SUMO2)" evidence="12">
    <location>
        <position position="915"/>
    </location>
</feature>
<sequence>MSLMKTAVLLSTNGKKHQNGNCLVPECSAKTKHAVSDYKDLIQKGSLSKIRGCTSKSKEALYPSPSSVKLGNAHIVESYSEIPKSHVKLVYVTIHLDGEKKLDLVMSSNLVVRSINKYSTAFHQLIVGDQILKINDIVPMSINDIQTILQSELPTIRLSVVRPWNIRSASERRMESVKKQDCCSYLVIIVHKIKNLRNGFEVKLVNKQCHVVKVSYTVISMQNSKRLNQQYYCTGVDYVDNNTRGSYAFLKGDRLLDVDRIPLTGNIDLHFVRRQFNKVMANKKRCTFLIERPLSLRSSPNPSCFASKTGLELEMGDDATEIGCREAMRHSLLKDKYRIISILRDVGTNMKMTVDPTVIVEDDDVQRRQRNKKKSHGNIPIKRISIEVRLSTLLNRNYCIYLQLLPFTYLLRFIMGFQSKNEILPVPSDVKDENQLQKVIFTILLRYNCLIKAKSSFLQVTAKSGLVQFFRPVVFGHDDIFLNCHGNVAYKCECLLYCARKILIISVHRIEFEHGTTTGKRVIRVDGKFYTTTFYLDVLFKQELLRRDWMFKLVGKEAFQVGDMKCIITVEALGTFAYEYSLEVNGKNFEKFREEQNKKLQSWELLVGGEDTRVVLDKESVEVWVNGQKIDTAGEFVEDGTETHFEIGRHVCKITATSSGKKKTGVVHELYVDGQHVPHLPMTKTRKNEISPALNDGNDGSSGSVATPRGCYGSLTEAVPISDDMRAQSSSVSAIHIRGPRTGISLDRNNNVQLDRQPRVIHNTSKHVNEGFFGASENIRYMDSRSCIEKQYEIGPVIGKGNFSRVHFALRRKDNKKCALKAINKQQLRGKWFFIENEVEIMLISFHPNICRLMDAFKTSTKYFLVFEFAQNGDLFDLIRREGRLSEAYAATITSQVASALAYLHTRRIVHRDVKPENLLLHEGRHVRLCDFGLACTVLGPLFRVCGTPTYCAPEILKECGYGVAVDVWSLGVLLHVMLVGYAPFRSNERNILFRLIIQGKLFFDLPVWSSVSSSKLYNTLRTICILVIYRRRLMKYNLSSGGRDLVSRMVNPIVDKRPTADELSSHPWISKFQRND</sequence>
<evidence type="ECO:0000256" key="6">
    <source>
        <dbReference type="ARBA" id="ARBA00022840"/>
    </source>
</evidence>
<dbReference type="PANTHER" id="PTHR24350">
    <property type="entry name" value="SERINE/THREONINE-PROTEIN KINASE IAL-RELATED"/>
    <property type="match status" value="1"/>
</dbReference>
<keyword evidence="6 11" id="KW-0067">ATP-binding</keyword>
<dbReference type="InterPro" id="IPR008271">
    <property type="entry name" value="Ser/Thr_kinase_AS"/>
</dbReference>
<dbReference type="SMART" id="SM00220">
    <property type="entry name" value="S_TKc"/>
    <property type="match status" value="1"/>
</dbReference>
<dbReference type="InterPro" id="IPR010695">
    <property type="entry name" value="FAIM1"/>
</dbReference>
<evidence type="ECO:0000256" key="10">
    <source>
        <dbReference type="PIRSR" id="PIRSR630616-1"/>
    </source>
</evidence>
<evidence type="ECO:0000256" key="9">
    <source>
        <dbReference type="ARBA" id="ARBA00048679"/>
    </source>
</evidence>
<feature type="binding site" evidence="11 13">
    <location>
        <position position="821"/>
    </location>
    <ligand>
        <name>ATP</name>
        <dbReference type="ChEBI" id="CHEBI:30616"/>
    </ligand>
</feature>
<feature type="binding site" evidence="11">
    <location>
        <begin position="868"/>
        <end position="870"/>
    </location>
    <ligand>
        <name>ATP</name>
        <dbReference type="ChEBI" id="CHEBI:30616"/>
    </ligand>
</feature>
<evidence type="ECO:0000313" key="16">
    <source>
        <dbReference type="Proteomes" id="UP000095283"/>
    </source>
</evidence>
<evidence type="ECO:0000256" key="11">
    <source>
        <dbReference type="PIRSR" id="PIRSR630616-2"/>
    </source>
</evidence>
<dbReference type="PROSITE" id="PS50106">
    <property type="entry name" value="PDZ"/>
    <property type="match status" value="1"/>
</dbReference>
<dbReference type="InterPro" id="IPR011009">
    <property type="entry name" value="Kinase-like_dom_sf"/>
</dbReference>
<protein>
    <submittedName>
        <fullName evidence="17">PDZ domain-containing protein</fullName>
    </submittedName>
</protein>